<keyword evidence="2" id="KW-1185">Reference proteome</keyword>
<gene>
    <name evidence="1" type="ORF">B1199_14965</name>
</gene>
<dbReference type="Gene3D" id="3.40.1260.10">
    <property type="entry name" value="DsrEFH-like"/>
    <property type="match status" value="1"/>
</dbReference>
<name>A0A244CM62_PSEDV</name>
<dbReference type="SUPFAM" id="SSF75169">
    <property type="entry name" value="DsrEFH-like"/>
    <property type="match status" value="1"/>
</dbReference>
<sequence length="89" mass="10055">MTLHIISKTSQHVPLDKIKPIVSSNDTVLLIADACYDFARYQQINSQQLLLLAPDATARLSTDDLAQLNTITHSQWVELTLTHQQIISW</sequence>
<evidence type="ECO:0008006" key="3">
    <source>
        <dbReference type="Google" id="ProtNLM"/>
    </source>
</evidence>
<dbReference type="EMBL" id="MWPV01000005">
    <property type="protein sequence ID" value="OUL56675.1"/>
    <property type="molecule type" value="Genomic_DNA"/>
</dbReference>
<dbReference type="InterPro" id="IPR027396">
    <property type="entry name" value="DsrEFH-like"/>
</dbReference>
<dbReference type="PANTHER" id="PTHR37526:SF1">
    <property type="entry name" value="PROTEIN TUSB"/>
    <property type="match status" value="1"/>
</dbReference>
<dbReference type="Pfam" id="PF04077">
    <property type="entry name" value="DsrH"/>
    <property type="match status" value="1"/>
</dbReference>
<dbReference type="GO" id="GO:0002143">
    <property type="term" value="P:tRNA wobble position uridine thiolation"/>
    <property type="evidence" value="ECO:0007669"/>
    <property type="project" value="InterPro"/>
</dbReference>
<reference evidence="1 2" key="1">
    <citation type="submission" date="2017-02" db="EMBL/GenBank/DDBJ databases">
        <title>Pseudoalteromonas ulvae TC14 Genome.</title>
        <authorList>
            <person name="Molmeret M."/>
        </authorList>
    </citation>
    <scope>NUCLEOTIDE SEQUENCE [LARGE SCALE GENOMIC DNA]</scope>
    <source>
        <strain evidence="1">TC14</strain>
    </source>
</reference>
<dbReference type="PANTHER" id="PTHR37526">
    <property type="entry name" value="PROTEIN TUSB"/>
    <property type="match status" value="1"/>
</dbReference>
<dbReference type="GO" id="GO:1990228">
    <property type="term" value="C:sulfurtransferase complex"/>
    <property type="evidence" value="ECO:0007669"/>
    <property type="project" value="TreeGrafter"/>
</dbReference>
<proteinExistence type="predicted"/>
<comment type="caution">
    <text evidence="1">The sequence shown here is derived from an EMBL/GenBank/DDBJ whole genome shotgun (WGS) entry which is preliminary data.</text>
</comment>
<dbReference type="InterPro" id="IPR007215">
    <property type="entry name" value="Sulphur_relay_TusB/DsrH"/>
</dbReference>
<evidence type="ECO:0000313" key="1">
    <source>
        <dbReference type="EMBL" id="OUL56675.1"/>
    </source>
</evidence>
<dbReference type="AlphaFoldDB" id="A0A244CM62"/>
<organism evidence="1 2">
    <name type="scientific">Pseudoalteromonas ulvae</name>
    <dbReference type="NCBI Taxonomy" id="107327"/>
    <lineage>
        <taxon>Bacteria</taxon>
        <taxon>Pseudomonadati</taxon>
        <taxon>Pseudomonadota</taxon>
        <taxon>Gammaproteobacteria</taxon>
        <taxon>Alteromonadales</taxon>
        <taxon>Pseudoalteromonadaceae</taxon>
        <taxon>Pseudoalteromonas</taxon>
    </lineage>
</organism>
<protein>
    <recommendedName>
        <fullName evidence="3">tRNA 2-thiouridine-synthesizing protein</fullName>
    </recommendedName>
</protein>
<evidence type="ECO:0000313" key="2">
    <source>
        <dbReference type="Proteomes" id="UP000194841"/>
    </source>
</evidence>
<dbReference type="RefSeq" id="WP_086744930.1">
    <property type="nucleotide sequence ID" value="NZ_MWPV01000005.1"/>
</dbReference>
<dbReference type="Proteomes" id="UP000194841">
    <property type="component" value="Unassembled WGS sequence"/>
</dbReference>
<dbReference type="OrthoDB" id="6292594at2"/>
<accession>A0A244CM62</accession>